<organism evidence="4">
    <name type="scientific">Candidatus Thiothrix putei</name>
    <dbReference type="NCBI Taxonomy" id="3080811"/>
    <lineage>
        <taxon>Bacteria</taxon>
        <taxon>Pseudomonadati</taxon>
        <taxon>Pseudomonadota</taxon>
        <taxon>Gammaproteobacteria</taxon>
        <taxon>Thiotrichales</taxon>
        <taxon>Thiotrichaceae</taxon>
        <taxon>Thiothrix</taxon>
    </lineage>
</organism>
<dbReference type="EMBL" id="CP124756">
    <property type="protein sequence ID" value="WGZ94733.1"/>
    <property type="molecule type" value="Genomic_DNA"/>
</dbReference>
<feature type="region of interest" description="Disordered" evidence="1">
    <location>
        <begin position="34"/>
        <end position="60"/>
    </location>
</feature>
<dbReference type="Proteomes" id="UP001301326">
    <property type="component" value="Chromosome"/>
</dbReference>
<evidence type="ECO:0000256" key="2">
    <source>
        <dbReference type="SAM" id="SignalP"/>
    </source>
</evidence>
<protein>
    <submittedName>
        <fullName evidence="4">DUF1566 domain-containing protein</fullName>
    </submittedName>
</protein>
<feature type="domain" description="Lcl C-terminal" evidence="3">
    <location>
        <begin position="84"/>
        <end position="256"/>
    </location>
</feature>
<gene>
    <name evidence="4" type="ORF">QJT81_01705</name>
</gene>
<sequence>MNANVTFKTGVKSALITLSFSTMALLSACGGGGDSASQNAEVPNTAAPTNTTTTTGGTTATPKTFTKYNLSGAPYVAGGIDTVGCVKDNVTGLTWEVKTDEAANQTPTFRDKDFGYEWRSTSGGVVGTKAVASGAAATNVNGRCQSATGLINCDTQDYINAVNAAGLCGYQNWRLPTTSELLGLIDASKTAAPYIYADLGSTSFDPETQGSSVRGYWASDVNSANAAQHAGVSFSLKTGNRAQWHSASYNYVRLVRSGN</sequence>
<evidence type="ECO:0000259" key="3">
    <source>
        <dbReference type="Pfam" id="PF07603"/>
    </source>
</evidence>
<reference evidence="4" key="2">
    <citation type="submission" date="2023-04" db="EMBL/GenBank/DDBJ databases">
        <authorList>
            <person name="Beletskiy A.V."/>
            <person name="Mardanov A.V."/>
            <person name="Ravin N.V."/>
        </authorList>
    </citation>
    <scope>NUCLEOTIDE SEQUENCE</scope>
    <source>
        <strain evidence="4">GKL-02</strain>
    </source>
</reference>
<evidence type="ECO:0000256" key="1">
    <source>
        <dbReference type="SAM" id="MobiDB-lite"/>
    </source>
</evidence>
<dbReference type="KEGG" id="tput:QJT81_01705"/>
<feature type="signal peptide" evidence="2">
    <location>
        <begin position="1"/>
        <end position="24"/>
    </location>
</feature>
<dbReference type="InterPro" id="IPR011460">
    <property type="entry name" value="Lcl_C"/>
</dbReference>
<name>A0AA95HFU0_9GAMM</name>
<keyword evidence="2" id="KW-0732">Signal</keyword>
<feature type="compositionally biased region" description="Low complexity" evidence="1">
    <location>
        <begin position="43"/>
        <end position="60"/>
    </location>
</feature>
<proteinExistence type="predicted"/>
<evidence type="ECO:0000313" key="4">
    <source>
        <dbReference type="EMBL" id="WGZ94733.1"/>
    </source>
</evidence>
<feature type="chain" id="PRO_5041693686" evidence="2">
    <location>
        <begin position="25"/>
        <end position="259"/>
    </location>
</feature>
<dbReference type="AlphaFoldDB" id="A0AA95HFU0"/>
<reference evidence="4" key="1">
    <citation type="journal article" date="2023" name="Int. J. Mol. Sci.">
        <title>Metagenomics Revealed a New Genus 'Candidatus Thiocaldithrix dubininis' gen. nov., sp. nov. and a New Species 'Candidatus Thiothrix putei' sp. nov. in the Family Thiotrichaceae, Some Members of Which Have Traits of Both Na+- and H+-Motive Energetics.</title>
        <authorList>
            <person name="Ravin N.V."/>
            <person name="Muntyan M.S."/>
            <person name="Smolyakov D.D."/>
            <person name="Rudenko T.S."/>
            <person name="Beletsky A.V."/>
            <person name="Mardanov A.V."/>
            <person name="Grabovich M.Y."/>
        </authorList>
    </citation>
    <scope>NUCLEOTIDE SEQUENCE</scope>
    <source>
        <strain evidence="4">GKL-02</strain>
    </source>
</reference>
<dbReference type="Pfam" id="PF07603">
    <property type="entry name" value="Lcl_C"/>
    <property type="match status" value="1"/>
</dbReference>
<accession>A0AA95HFU0</accession>